<evidence type="ECO:0000256" key="2">
    <source>
        <dbReference type="ARBA" id="ARBA00022737"/>
    </source>
</evidence>
<evidence type="ECO:0000313" key="17">
    <source>
        <dbReference type="RefSeq" id="XP_047737584.1"/>
    </source>
</evidence>
<evidence type="ECO:0000256" key="5">
    <source>
        <dbReference type="ARBA" id="ARBA00022833"/>
    </source>
</evidence>
<comment type="similarity">
    <text evidence="9">Belongs to the TANC family.</text>
</comment>
<dbReference type="RefSeq" id="XP_047737583.1">
    <property type="nucleotide sequence ID" value="XM_047881627.1"/>
</dbReference>
<organism evidence="15 17">
    <name type="scientific">Hyalella azteca</name>
    <name type="common">Amphipod</name>
    <dbReference type="NCBI Taxonomy" id="294128"/>
    <lineage>
        <taxon>Eukaryota</taxon>
        <taxon>Metazoa</taxon>
        <taxon>Ecdysozoa</taxon>
        <taxon>Arthropoda</taxon>
        <taxon>Crustacea</taxon>
        <taxon>Multicrustacea</taxon>
        <taxon>Malacostraca</taxon>
        <taxon>Eumalacostraca</taxon>
        <taxon>Peracarida</taxon>
        <taxon>Amphipoda</taxon>
        <taxon>Senticaudata</taxon>
        <taxon>Talitrida</taxon>
        <taxon>Talitroidea</taxon>
        <taxon>Hyalellidae</taxon>
        <taxon>Hyalella</taxon>
    </lineage>
</organism>
<dbReference type="PANTHER" id="PTHR24166:SF55">
    <property type="entry name" value="ROLLING PEBBLES, ISOFORM B"/>
    <property type="match status" value="1"/>
</dbReference>
<feature type="repeat" description="ANK" evidence="10">
    <location>
        <begin position="865"/>
        <end position="897"/>
    </location>
</feature>
<dbReference type="InterPro" id="IPR001841">
    <property type="entry name" value="Znf_RING"/>
</dbReference>
<dbReference type="SUPFAM" id="SSF48452">
    <property type="entry name" value="TPR-like"/>
    <property type="match status" value="1"/>
</dbReference>
<dbReference type="Proteomes" id="UP000694843">
    <property type="component" value="Unplaced"/>
</dbReference>
<dbReference type="InterPro" id="IPR050889">
    <property type="entry name" value="Dendritic_Spine_Reg/Scaffold"/>
</dbReference>
<evidence type="ECO:0000259" key="14">
    <source>
        <dbReference type="PROSITE" id="PS50089"/>
    </source>
</evidence>
<evidence type="ECO:0000256" key="7">
    <source>
        <dbReference type="ARBA" id="ARBA00023043"/>
    </source>
</evidence>
<dbReference type="InterPro" id="IPR011990">
    <property type="entry name" value="TPR-like_helical_dom_sf"/>
</dbReference>
<dbReference type="SMART" id="SM00248">
    <property type="entry name" value="ANK"/>
    <property type="match status" value="10"/>
</dbReference>
<feature type="repeat" description="ANK" evidence="10">
    <location>
        <begin position="999"/>
        <end position="1031"/>
    </location>
</feature>
<keyword evidence="2" id="KW-0677">Repeat</keyword>
<protein>
    <submittedName>
        <fullName evidence="16 17">Protein TANC2 isoform X1</fullName>
    </submittedName>
</protein>
<feature type="compositionally biased region" description="Polar residues" evidence="13">
    <location>
        <begin position="195"/>
        <end position="226"/>
    </location>
</feature>
<keyword evidence="15" id="KW-1185">Reference proteome</keyword>
<proteinExistence type="inferred from homology"/>
<feature type="repeat" description="ANK" evidence="10">
    <location>
        <begin position="1065"/>
        <end position="1097"/>
    </location>
</feature>
<dbReference type="InterPro" id="IPR019734">
    <property type="entry name" value="TPR_rpt"/>
</dbReference>
<dbReference type="Pfam" id="PF24883">
    <property type="entry name" value="NPHP3_N"/>
    <property type="match status" value="1"/>
</dbReference>
<keyword evidence="6" id="KW-0770">Synapse</keyword>
<dbReference type="SUPFAM" id="SSF57850">
    <property type="entry name" value="RING/U-box"/>
    <property type="match status" value="1"/>
</dbReference>
<dbReference type="SUPFAM" id="SSF52540">
    <property type="entry name" value="P-loop containing nucleoside triphosphate hydrolases"/>
    <property type="match status" value="1"/>
</dbReference>
<comment type="subcellular location">
    <subcellularLocation>
        <location evidence="8">Postsynapse</location>
    </subcellularLocation>
</comment>
<evidence type="ECO:0000256" key="10">
    <source>
        <dbReference type="PROSITE-ProRule" id="PRU00023"/>
    </source>
</evidence>
<keyword evidence="3 11" id="KW-0863">Zinc-finger</keyword>
<evidence type="ECO:0000256" key="9">
    <source>
        <dbReference type="ARBA" id="ARBA00038259"/>
    </source>
</evidence>
<dbReference type="Gene3D" id="1.25.40.20">
    <property type="entry name" value="Ankyrin repeat-containing domain"/>
    <property type="match status" value="2"/>
</dbReference>
<dbReference type="Pfam" id="PF12796">
    <property type="entry name" value="Ank_2"/>
    <property type="match status" value="3"/>
</dbReference>
<evidence type="ECO:0000256" key="3">
    <source>
        <dbReference type="ARBA" id="ARBA00022771"/>
    </source>
</evidence>
<keyword evidence="4 12" id="KW-0802">TPR repeat</keyword>
<dbReference type="OMA" id="SCSKFPG"/>
<name>A0A979FN20_HYAAZ</name>
<dbReference type="PROSITE" id="PS50297">
    <property type="entry name" value="ANK_REP_REGION"/>
    <property type="match status" value="3"/>
</dbReference>
<feature type="repeat" description="ANK" evidence="10">
    <location>
        <begin position="1098"/>
        <end position="1130"/>
    </location>
</feature>
<keyword evidence="5" id="KW-0862">Zinc</keyword>
<dbReference type="RefSeq" id="XP_047737584.1">
    <property type="nucleotide sequence ID" value="XM_047881628.1"/>
</dbReference>
<dbReference type="OrthoDB" id="5958958at2759"/>
<dbReference type="InterPro" id="IPR036770">
    <property type="entry name" value="Ankyrin_rpt-contain_sf"/>
</dbReference>
<dbReference type="Pfam" id="PF25520">
    <property type="entry name" value="AAA_lid_TANC1"/>
    <property type="match status" value="1"/>
</dbReference>
<dbReference type="PANTHER" id="PTHR24166">
    <property type="entry name" value="ROLLING PEBBLES, ISOFORM B"/>
    <property type="match status" value="1"/>
</dbReference>
<dbReference type="InterPro" id="IPR056884">
    <property type="entry name" value="NPHP3-like_N"/>
</dbReference>
<evidence type="ECO:0000256" key="1">
    <source>
        <dbReference type="ARBA" id="ARBA00022553"/>
    </source>
</evidence>
<reference evidence="16 17" key="1">
    <citation type="submission" date="2025-04" db="UniProtKB">
        <authorList>
            <consortium name="RefSeq"/>
        </authorList>
    </citation>
    <scope>IDENTIFICATION</scope>
    <source>
        <tissue evidence="16 17">Whole organism</tissue>
    </source>
</reference>
<dbReference type="SUPFAM" id="SSF48403">
    <property type="entry name" value="Ankyrin repeat"/>
    <property type="match status" value="1"/>
</dbReference>
<evidence type="ECO:0000256" key="8">
    <source>
        <dbReference type="ARBA" id="ARBA00034110"/>
    </source>
</evidence>
<dbReference type="GO" id="GO:0008270">
    <property type="term" value="F:zinc ion binding"/>
    <property type="evidence" value="ECO:0007669"/>
    <property type="project" value="UniProtKB-KW"/>
</dbReference>
<dbReference type="Gene3D" id="1.25.40.10">
    <property type="entry name" value="Tetratricopeptide repeat domain"/>
    <property type="match status" value="1"/>
</dbReference>
<feature type="repeat" description="TPR" evidence="12">
    <location>
        <begin position="1259"/>
        <end position="1292"/>
    </location>
</feature>
<evidence type="ECO:0000256" key="13">
    <source>
        <dbReference type="SAM" id="MobiDB-lite"/>
    </source>
</evidence>
<dbReference type="InterPro" id="IPR027417">
    <property type="entry name" value="P-loop_NTPase"/>
</dbReference>
<dbReference type="CTD" id="39368"/>
<dbReference type="InterPro" id="IPR002110">
    <property type="entry name" value="Ankyrin_rpt"/>
</dbReference>
<evidence type="ECO:0000256" key="6">
    <source>
        <dbReference type="ARBA" id="ARBA00023018"/>
    </source>
</evidence>
<feature type="region of interest" description="Disordered" evidence="13">
    <location>
        <begin position="193"/>
        <end position="236"/>
    </location>
</feature>
<keyword evidence="7 10" id="KW-0040">ANK repeat</keyword>
<dbReference type="GO" id="GO:0098794">
    <property type="term" value="C:postsynapse"/>
    <property type="evidence" value="ECO:0007669"/>
    <property type="project" value="UniProtKB-SubCell"/>
</dbReference>
<evidence type="ECO:0000256" key="12">
    <source>
        <dbReference type="PROSITE-ProRule" id="PRU00339"/>
    </source>
</evidence>
<dbReference type="PROSITE" id="PS50089">
    <property type="entry name" value="ZF_RING_2"/>
    <property type="match status" value="1"/>
</dbReference>
<feature type="region of interest" description="Disordered" evidence="13">
    <location>
        <begin position="118"/>
        <end position="137"/>
    </location>
</feature>
<feature type="region of interest" description="Disordered" evidence="13">
    <location>
        <begin position="59"/>
        <end position="81"/>
    </location>
</feature>
<evidence type="ECO:0000256" key="4">
    <source>
        <dbReference type="ARBA" id="ARBA00022803"/>
    </source>
</evidence>
<dbReference type="InterPro" id="IPR058056">
    <property type="entry name" value="WH_TANC1/2"/>
</dbReference>
<keyword evidence="3 11" id="KW-0479">Metal-binding</keyword>
<gene>
    <name evidence="16 17" type="primary">LOC108669181</name>
</gene>
<accession>A0A979FN20</accession>
<dbReference type="GeneID" id="108669181"/>
<dbReference type="Pfam" id="PF25521">
    <property type="entry name" value="WHD_TANC1"/>
    <property type="match status" value="1"/>
</dbReference>
<dbReference type="InterPro" id="IPR058018">
    <property type="entry name" value="AAA_lid_TANC1/2"/>
</dbReference>
<evidence type="ECO:0000313" key="16">
    <source>
        <dbReference type="RefSeq" id="XP_047737583.1"/>
    </source>
</evidence>
<keyword evidence="1" id="KW-0597">Phosphoprotein</keyword>
<sequence length="1363" mass="149810">MPLDSPLPPLPPSCPQCLVAYGSGDARPLREQCGHTRCYRCTFASATCPLCTALLERTRHEGPGLPPDARSASLRSTSMSPCRFRSSSFRLSSRGSSPAGALQQQPRAAPYYHHQIHGVRASARPGRRRSRRVSVPLPLPRREELGLRGAPLGGLYGISPDHPVLPVLPSSKAAEEDLYARFQLLLCPSAAAADNKTNSSGGSKASSGPNVASSNTSPFSTLTAGSSEVEPRLRRSPEESIYEERYGDRVYGDRVYGDRVYGDRVYGDRFYCPSLYTSPRMGAAVLTKPPLSLSRMVTPPSRCVSSQANDSLAPSLDAEFIGRSWLFEELFNYVSSQASQKKGALIVGAVGTGKTASIIRILDHVQSYQGSSGSEIYCEPVSSDQTALHALAGRVVAYHFCLAGDASTNLVPDFVHSMANQLYQSPRLAAYKELLQADMSLRQSVSLASCIADPSHALQKGIFQPLQRLRRRGKLPNDAFVMLIDGLVMPEKSGSQSTIRSLADFLWKEISNAPAILKFIVTMRPPFEGDLESVPLHPISLDLKVQHSPSDPAYEDLINYVSFRCEHSHRVSENISVTPDALESGSVLDRFTHHVVALSKGSMLFLKLILNLIENGLLVLKSGSFKILPQSLAEIFLLMFNFKFPTTASYEKHQSIFNVVLAARSPLTLHEIYQSINSGYLCQFYSYAQFLNLFKPFKDLLRKRHDNTYVFFHPALREWLTSRSRGDSKKFLIDVNVGHCHIALKLTRVDWPLSDEATLELAHHIVCSQTFSQDNKGIMTREEYQALWITQSSANPSGALIHPRNLFYPDLQVSRLLLLAGASANQVTNVKKESSVLGVASALGFHEFVCLLLEFQANPNRPNNDGNTPLIQAAAAGHLDIVKTLIENKANVSARNCLEETALVKAASFGHSEIVSSLLRCDWPRASLRNQTLQALVAAARNGHAQTIDQLIQSCQELVNEIDHRSGETALTAACKSGQVDSIKCLLQWRVSVLKKGRKGEPPLCCAAQNGHYEACKLLLDNAVPIDQANEDGRTSLIISTVEGHFGLMELFTMNDAKLDVTDKEGLTALSWACMLGKKHAVQYLLDHGADVNHADHEGRTPLDLAAHEGSVAVVRVLMEHGALVEHVDLSGMRPIDRAVSAGNADVVQCFLQKGAKLGPTTWSLAASQHKIILLLLMKLKSDGLALLRKNRFKEAAHRFSYALKKIPTCVDEDEFRDTLATLRLHLTLNLSRTKRKMNELTEAIQLANEALQLSRDSYESYFARAQAKRKGGKLEDALEDINQALSLIPEICVSSNIHRCLTDVRDEIVAELKSSGKEVDQTQLKQAPVKLKQNSQPVTAVPETELVMTSSILSESGYSSNF</sequence>
<dbReference type="PROSITE" id="PS50088">
    <property type="entry name" value="ANK_REPEAT"/>
    <property type="match status" value="4"/>
</dbReference>
<evidence type="ECO:0000313" key="15">
    <source>
        <dbReference type="Proteomes" id="UP000694843"/>
    </source>
</evidence>
<dbReference type="PROSITE" id="PS50005">
    <property type="entry name" value="TPR"/>
    <property type="match status" value="1"/>
</dbReference>
<evidence type="ECO:0000256" key="11">
    <source>
        <dbReference type="PROSITE-ProRule" id="PRU00175"/>
    </source>
</evidence>
<dbReference type="SMART" id="SM00028">
    <property type="entry name" value="TPR"/>
    <property type="match status" value="3"/>
</dbReference>
<dbReference type="PRINTS" id="PR01415">
    <property type="entry name" value="ANKYRIN"/>
</dbReference>
<feature type="domain" description="RING-type" evidence="14">
    <location>
        <begin position="14"/>
        <end position="52"/>
    </location>
</feature>